<dbReference type="EMBL" id="PRLP01000025">
    <property type="protein sequence ID" value="PPC77793.1"/>
    <property type="molecule type" value="Genomic_DNA"/>
</dbReference>
<proteinExistence type="predicted"/>
<reference evidence="2 3" key="1">
    <citation type="submission" date="2018-02" db="EMBL/GenBank/DDBJ databases">
        <title>novel marine gammaproteobacteria from coastal saline agro ecosystem.</title>
        <authorList>
            <person name="Krishnan R."/>
            <person name="Ramesh Kumar N."/>
        </authorList>
    </citation>
    <scope>NUCLEOTIDE SEQUENCE [LARGE SCALE GENOMIC DNA]</scope>
    <source>
        <strain evidence="2 3">228</strain>
    </source>
</reference>
<evidence type="ECO:0000313" key="2">
    <source>
        <dbReference type="EMBL" id="PPC77793.1"/>
    </source>
</evidence>
<organism evidence="2 3">
    <name type="scientific">Proteobacteria bacterium 228</name>
    <dbReference type="NCBI Taxonomy" id="2083153"/>
    <lineage>
        <taxon>Bacteria</taxon>
        <taxon>Pseudomonadati</taxon>
        <taxon>Pseudomonadota</taxon>
    </lineage>
</organism>
<accession>A0A2S5KSU8</accession>
<feature type="region of interest" description="Disordered" evidence="1">
    <location>
        <begin position="51"/>
        <end position="70"/>
    </location>
</feature>
<comment type="caution">
    <text evidence="2">The sequence shown here is derived from an EMBL/GenBank/DDBJ whole genome shotgun (WGS) entry which is preliminary data.</text>
</comment>
<feature type="region of interest" description="Disordered" evidence="1">
    <location>
        <begin position="15"/>
        <end position="45"/>
    </location>
</feature>
<dbReference type="Proteomes" id="UP000238196">
    <property type="component" value="Unassembled WGS sequence"/>
</dbReference>
<evidence type="ECO:0000313" key="3">
    <source>
        <dbReference type="Proteomes" id="UP000238196"/>
    </source>
</evidence>
<feature type="compositionally biased region" description="Polar residues" evidence="1">
    <location>
        <begin position="20"/>
        <end position="31"/>
    </location>
</feature>
<name>A0A2S5KSU8_9PROT</name>
<evidence type="ECO:0000256" key="1">
    <source>
        <dbReference type="SAM" id="MobiDB-lite"/>
    </source>
</evidence>
<gene>
    <name evidence="2" type="ORF">C4K68_08380</name>
</gene>
<dbReference type="AlphaFoldDB" id="A0A2S5KSU8"/>
<protein>
    <submittedName>
        <fullName evidence="2">Uncharacterized protein</fullName>
    </submittedName>
</protein>
<sequence length="193" mass="19892">MSSISSISSSAYTSELLRLQGTSNSQTTQQIEPPPPPPPQSSDSLLTALTSALSDTGLTSSDDSSTDDSTYDALTAASATSTDEQTAALQDFMQTLLATLHDQGVSSTDSSASNSGYGSQNPMQDDLQSLITQINSGDSSSATTELETKYADLLAALGVSGSNVSLTDLLSQFSSNLPSDQNSRMGAMLNISA</sequence>
<feature type="region of interest" description="Disordered" evidence="1">
    <location>
        <begin position="104"/>
        <end position="124"/>
    </location>
</feature>
<feature type="compositionally biased region" description="Low complexity" evidence="1">
    <location>
        <begin position="51"/>
        <end position="63"/>
    </location>
</feature>